<evidence type="ECO:0000259" key="6">
    <source>
        <dbReference type="Pfam" id="PF16901"/>
    </source>
</evidence>
<dbReference type="InterPro" id="IPR031656">
    <property type="entry name" value="DAO_C"/>
</dbReference>
<name>A0A0D6LSX5_9BILA</name>
<sequence length="143" mass="16133">MDCIGCATLLDESTLILRHSRDVWSSVQKSFEDLHRVAQQSNRWVRYAVREYASNAVDVIARRLRLAFLNTSAAHDVLPEVVRIMAEELGWSADEQKTQLECARRFIDTQMGQLASQNVQNNASGNGSRKEIVTKTSPKQNGK</sequence>
<reference evidence="7 8" key="1">
    <citation type="submission" date="2013-05" db="EMBL/GenBank/DDBJ databases">
        <title>Draft genome of the parasitic nematode Anyclostoma ceylanicum.</title>
        <authorList>
            <person name="Mitreva M."/>
        </authorList>
    </citation>
    <scope>NUCLEOTIDE SEQUENCE [LARGE SCALE GENOMIC DNA]</scope>
</reference>
<accession>A0A0D6LSX5</accession>
<feature type="compositionally biased region" description="Polar residues" evidence="5">
    <location>
        <begin position="134"/>
        <end position="143"/>
    </location>
</feature>
<dbReference type="PANTHER" id="PTHR11985:SF15">
    <property type="entry name" value="GLYCEROL-3-PHOSPHATE DEHYDROGENASE, MITOCHONDRIAL"/>
    <property type="match status" value="1"/>
</dbReference>
<organism evidence="7 8">
    <name type="scientific">Ancylostoma ceylanicum</name>
    <dbReference type="NCBI Taxonomy" id="53326"/>
    <lineage>
        <taxon>Eukaryota</taxon>
        <taxon>Metazoa</taxon>
        <taxon>Ecdysozoa</taxon>
        <taxon>Nematoda</taxon>
        <taxon>Chromadorea</taxon>
        <taxon>Rhabditida</taxon>
        <taxon>Rhabditina</taxon>
        <taxon>Rhabditomorpha</taxon>
        <taxon>Strongyloidea</taxon>
        <taxon>Ancylostomatidae</taxon>
        <taxon>Ancylostomatinae</taxon>
        <taxon>Ancylostoma</taxon>
    </lineage>
</organism>
<keyword evidence="8" id="KW-1185">Reference proteome</keyword>
<feature type="domain" description="Alpha-glycerophosphate oxidase C-terminal" evidence="6">
    <location>
        <begin position="33"/>
        <end position="95"/>
    </location>
</feature>
<feature type="region of interest" description="Disordered" evidence="5">
    <location>
        <begin position="119"/>
        <end position="143"/>
    </location>
</feature>
<dbReference type="Gene3D" id="1.10.8.870">
    <property type="entry name" value="Alpha-glycerophosphate oxidase, cap domain"/>
    <property type="match status" value="1"/>
</dbReference>
<dbReference type="GO" id="GO:0006072">
    <property type="term" value="P:glycerol-3-phosphate metabolic process"/>
    <property type="evidence" value="ECO:0007669"/>
    <property type="project" value="InterPro"/>
</dbReference>
<keyword evidence="4" id="KW-0560">Oxidoreductase</keyword>
<dbReference type="InterPro" id="IPR000447">
    <property type="entry name" value="G3P_DH_FAD-dep"/>
</dbReference>
<dbReference type="GO" id="GO:0005739">
    <property type="term" value="C:mitochondrion"/>
    <property type="evidence" value="ECO:0007669"/>
    <property type="project" value="TreeGrafter"/>
</dbReference>
<evidence type="ECO:0000256" key="1">
    <source>
        <dbReference type="ARBA" id="ARBA00013029"/>
    </source>
</evidence>
<dbReference type="GO" id="GO:0004368">
    <property type="term" value="F:glycerol-3-phosphate dehydrogenase (quinone) activity"/>
    <property type="evidence" value="ECO:0007669"/>
    <property type="project" value="UniProtKB-EC"/>
</dbReference>
<evidence type="ECO:0000256" key="3">
    <source>
        <dbReference type="ARBA" id="ARBA00022827"/>
    </source>
</evidence>
<gene>
    <name evidence="7" type="ORF">ANCCEY_07767</name>
</gene>
<dbReference type="Proteomes" id="UP000054495">
    <property type="component" value="Unassembled WGS sequence"/>
</dbReference>
<protein>
    <recommendedName>
        <fullName evidence="1">glycerol-3-phosphate dehydrogenase</fullName>
        <ecNumber evidence="1">1.1.5.3</ecNumber>
    </recommendedName>
</protein>
<dbReference type="Pfam" id="PF16901">
    <property type="entry name" value="DAO_C"/>
    <property type="match status" value="1"/>
</dbReference>
<evidence type="ECO:0000313" key="8">
    <source>
        <dbReference type="Proteomes" id="UP000054495"/>
    </source>
</evidence>
<keyword evidence="2" id="KW-0285">Flavoprotein</keyword>
<dbReference type="EMBL" id="KE125004">
    <property type="protein sequence ID" value="EPB73146.1"/>
    <property type="molecule type" value="Genomic_DNA"/>
</dbReference>
<dbReference type="AlphaFoldDB" id="A0A0D6LSX5"/>
<dbReference type="InterPro" id="IPR038299">
    <property type="entry name" value="DAO_C_sf"/>
</dbReference>
<proteinExistence type="predicted"/>
<dbReference type="PANTHER" id="PTHR11985">
    <property type="entry name" value="GLYCEROL-3-PHOSPHATE DEHYDROGENASE"/>
    <property type="match status" value="1"/>
</dbReference>
<evidence type="ECO:0000313" key="7">
    <source>
        <dbReference type="EMBL" id="EPB73146.1"/>
    </source>
</evidence>
<evidence type="ECO:0000256" key="4">
    <source>
        <dbReference type="ARBA" id="ARBA00023002"/>
    </source>
</evidence>
<evidence type="ECO:0000256" key="5">
    <source>
        <dbReference type="SAM" id="MobiDB-lite"/>
    </source>
</evidence>
<dbReference type="EC" id="1.1.5.3" evidence="1"/>
<evidence type="ECO:0000256" key="2">
    <source>
        <dbReference type="ARBA" id="ARBA00022630"/>
    </source>
</evidence>
<keyword evidence="3" id="KW-0274">FAD</keyword>